<keyword evidence="4 5" id="KW-0175">Coiled coil</keyword>
<name>A0A7J7PBG7_9MAGN</name>
<dbReference type="AlphaFoldDB" id="A0A7J7PBG7"/>
<evidence type="ECO:0000259" key="8">
    <source>
        <dbReference type="Pfam" id="PF10377"/>
    </source>
</evidence>
<dbReference type="GO" id="GO:0000422">
    <property type="term" value="P:autophagy of mitochondrion"/>
    <property type="evidence" value="ECO:0007669"/>
    <property type="project" value="TreeGrafter"/>
</dbReference>
<reference evidence="9 10" key="1">
    <citation type="journal article" date="2020" name="IScience">
        <title>Genome Sequencing of the Endangered Kingdonia uniflora (Circaeasteraceae, Ranunculales) Reveals Potential Mechanisms of Evolutionary Specialization.</title>
        <authorList>
            <person name="Sun Y."/>
            <person name="Deng T."/>
            <person name="Zhang A."/>
            <person name="Moore M.J."/>
            <person name="Landis J.B."/>
            <person name="Lin N."/>
            <person name="Zhang H."/>
            <person name="Zhang X."/>
            <person name="Huang J."/>
            <person name="Zhang X."/>
            <person name="Sun H."/>
            <person name="Wang H."/>
        </authorList>
    </citation>
    <scope>NUCLEOTIDE SEQUENCE [LARGE SCALE GENOMIC DNA]</scope>
    <source>
        <strain evidence="9">TB1705</strain>
        <tissue evidence="9">Leaf</tissue>
    </source>
</reference>
<proteinExistence type="predicted"/>
<accession>A0A7J7PBG7</accession>
<dbReference type="GO" id="GO:0060090">
    <property type="term" value="F:molecular adaptor activity"/>
    <property type="evidence" value="ECO:0007669"/>
    <property type="project" value="TreeGrafter"/>
</dbReference>
<dbReference type="GO" id="GO:1990316">
    <property type="term" value="C:Atg1/ULK1 kinase complex"/>
    <property type="evidence" value="ECO:0007669"/>
    <property type="project" value="TreeGrafter"/>
</dbReference>
<dbReference type="InterPro" id="IPR045326">
    <property type="entry name" value="ATG17-like_dom"/>
</dbReference>
<dbReference type="PANTHER" id="PTHR13222">
    <property type="entry name" value="RB1-INDUCIBLE COILED-COIL"/>
    <property type="match status" value="1"/>
</dbReference>
<evidence type="ECO:0000256" key="1">
    <source>
        <dbReference type="ARBA" id="ARBA00022448"/>
    </source>
</evidence>
<dbReference type="EMBL" id="JACGCM010000076">
    <property type="protein sequence ID" value="KAF6176528.1"/>
    <property type="molecule type" value="Genomic_DNA"/>
</dbReference>
<evidence type="ECO:0000256" key="2">
    <source>
        <dbReference type="ARBA" id="ARBA00022927"/>
    </source>
</evidence>
<dbReference type="GO" id="GO:0034045">
    <property type="term" value="C:phagophore assembly site membrane"/>
    <property type="evidence" value="ECO:0007669"/>
    <property type="project" value="TreeGrafter"/>
</dbReference>
<sequence length="1108" mass="125813">MSSNSMKGTKLVVHIAENGHSYELDCEESMMVEAVQQFLESTSGIRINDQLLLCLHMKLESHIPLSAYELPSNDREVFLYNRARLLTESSLPPSEHVEIQEVVDPPSPSSSQNPHPLDDAPDPALKALPSYERQFRYHYQRGRAIYDSTQLKFKHCERLLREQKVQERALETARGSMDHYYRMITQMYTEFTKCYSVQHGFHSDLLANFKRDIEKLRSCKLHPALQTDSRKCLLDLVEDESLWNQVETCNISHRQFEAKVSQFNQMFNEIKRRVEDLFSTKAAAIKELELMIKEHQSYLNEQTSIMQSLSKDVNSVKKLVDDCLSCQLSASLRPHDAVSALGPMYDVHDKNHLPKMQACERSISKLLDFCNSKKNEMNLFVHTSMQKVAYVQSVIRDFRLRFPAFKEAMGHHDKLFSRMKLVRVVGSSYRACLAEVVRRKASMKLYMGMAGQLAERLATKRETEVRRREEFIKAQSIPRDILASMGLFDTPNQCDVNIAPFDTNLLEIDISDIDRYAPEHLVYMSFKSDKHGSSKGSFSMSNDGLGSQFAEENSMGTSEKHDYEFESVEIAGTSKMEVENARLKAELASAIVMMCSFNPEIEYESFNDNQLDSLLKNTAKKTAEALNFKDEYGKHLQSMLSQKQMQCLSYEKRIEELEQRLSEKLSGSKLGDGETHLPYMSTEPMDEVSCTSTSSDTKLQRLCRQSSKNREGVDENMTDSQGILNPQVDSSMTEPRREVTQEGDNIGKEEVITPAIASTVESLNMLPYESAPVSAAEVNGDLVLELQSTLTDKSNECRETETKLKAAMEEVTDIGRDLEISQKLLDESQMNCAHLENCLHEAREEAHTHRCAADRRASEYSTLRASAVKMRSLFERFRSCVTASGGVANFVESLRALAFSLGNSNNDNEDESITEFRACILVLVEKVGFLSRHRAELLDKCSRAEATHGHLMKELEEKKELVKNLYTKHQLEKQASKEKISFGRFELHELAAFVLNSAGHYEAINRNCSNYYLSAESVALFVEQQLRRKPSYIIGQIVHIERQTVKHVGDHLSSSDTGMTRRLSLGTSFPSNPYSLPIGCEYYVVTVAMLPDTVIHSPQPPLLDPGRA</sequence>
<feature type="region of interest" description="Disordered" evidence="6">
    <location>
        <begin position="102"/>
        <end position="124"/>
    </location>
</feature>
<dbReference type="Pfam" id="PF04108">
    <property type="entry name" value="ATG17_like"/>
    <property type="match status" value="1"/>
</dbReference>
<keyword evidence="3" id="KW-0072">Autophagy</keyword>
<dbReference type="OrthoDB" id="447953at2759"/>
<dbReference type="GO" id="GO:0061709">
    <property type="term" value="P:reticulophagy"/>
    <property type="evidence" value="ECO:0007669"/>
    <property type="project" value="TreeGrafter"/>
</dbReference>
<gene>
    <name evidence="9" type="ORF">GIB67_007911</name>
</gene>
<evidence type="ECO:0008006" key="11">
    <source>
        <dbReference type="Google" id="ProtNLM"/>
    </source>
</evidence>
<evidence type="ECO:0000313" key="9">
    <source>
        <dbReference type="EMBL" id="KAF6176528.1"/>
    </source>
</evidence>
<comment type="caution">
    <text evidence="9">The sequence shown here is derived from an EMBL/GenBank/DDBJ whole genome shotgun (WGS) entry which is preliminary data.</text>
</comment>
<dbReference type="Pfam" id="PF10377">
    <property type="entry name" value="ATG11"/>
    <property type="match status" value="1"/>
</dbReference>
<keyword evidence="1" id="KW-0813">Transport</keyword>
<evidence type="ECO:0000256" key="5">
    <source>
        <dbReference type="SAM" id="Coils"/>
    </source>
</evidence>
<organism evidence="9 10">
    <name type="scientific">Kingdonia uniflora</name>
    <dbReference type="NCBI Taxonomy" id="39325"/>
    <lineage>
        <taxon>Eukaryota</taxon>
        <taxon>Viridiplantae</taxon>
        <taxon>Streptophyta</taxon>
        <taxon>Embryophyta</taxon>
        <taxon>Tracheophyta</taxon>
        <taxon>Spermatophyta</taxon>
        <taxon>Magnoliopsida</taxon>
        <taxon>Ranunculales</taxon>
        <taxon>Circaeasteraceae</taxon>
        <taxon>Kingdonia</taxon>
    </lineage>
</organism>
<dbReference type="GO" id="GO:0019901">
    <property type="term" value="F:protein kinase binding"/>
    <property type="evidence" value="ECO:0007669"/>
    <property type="project" value="TreeGrafter"/>
</dbReference>
<dbReference type="GO" id="GO:0034517">
    <property type="term" value="P:ribophagy"/>
    <property type="evidence" value="ECO:0007669"/>
    <property type="project" value="TreeGrafter"/>
</dbReference>
<feature type="domain" description="Autophagy-related protein 11 C-terminal" evidence="8">
    <location>
        <begin position="953"/>
        <end position="1089"/>
    </location>
</feature>
<evidence type="ECO:0000313" key="10">
    <source>
        <dbReference type="Proteomes" id="UP000541444"/>
    </source>
</evidence>
<feature type="region of interest" description="Disordered" evidence="6">
    <location>
        <begin position="702"/>
        <end position="735"/>
    </location>
</feature>
<feature type="coiled-coil region" evidence="5">
    <location>
        <begin position="790"/>
        <end position="845"/>
    </location>
</feature>
<dbReference type="SUPFAM" id="SSF54236">
    <property type="entry name" value="Ubiquitin-like"/>
    <property type="match status" value="1"/>
</dbReference>
<evidence type="ECO:0000256" key="6">
    <source>
        <dbReference type="SAM" id="MobiDB-lite"/>
    </source>
</evidence>
<protein>
    <recommendedName>
        <fullName evidence="11">Autophagy-related protein 11</fullName>
    </recommendedName>
</protein>
<dbReference type="InterPro" id="IPR029071">
    <property type="entry name" value="Ubiquitin-like_domsf"/>
</dbReference>
<feature type="compositionally biased region" description="Polar residues" evidence="6">
    <location>
        <begin position="718"/>
        <end position="733"/>
    </location>
</feature>
<dbReference type="GO" id="GO:0000045">
    <property type="term" value="P:autophagosome assembly"/>
    <property type="evidence" value="ECO:0007669"/>
    <property type="project" value="InterPro"/>
</dbReference>
<evidence type="ECO:0000256" key="4">
    <source>
        <dbReference type="ARBA" id="ARBA00023054"/>
    </source>
</evidence>
<keyword evidence="2" id="KW-0653">Protein transport</keyword>
<dbReference type="PANTHER" id="PTHR13222:SF1">
    <property type="entry name" value="RB1-INDUCIBLE COILED-COIL PROTEIN 1"/>
    <property type="match status" value="1"/>
</dbReference>
<evidence type="ECO:0000259" key="7">
    <source>
        <dbReference type="Pfam" id="PF04108"/>
    </source>
</evidence>
<keyword evidence="10" id="KW-1185">Reference proteome</keyword>
<dbReference type="Proteomes" id="UP000541444">
    <property type="component" value="Unassembled WGS sequence"/>
</dbReference>
<dbReference type="InterPro" id="IPR040040">
    <property type="entry name" value="ATG11"/>
</dbReference>
<feature type="domain" description="Autophagy protein ATG17-like" evidence="7">
    <location>
        <begin position="142"/>
        <end position="474"/>
    </location>
</feature>
<dbReference type="GO" id="GO:0034727">
    <property type="term" value="P:piecemeal microautophagy of the nucleus"/>
    <property type="evidence" value="ECO:0007669"/>
    <property type="project" value="TreeGrafter"/>
</dbReference>
<dbReference type="InterPro" id="IPR019460">
    <property type="entry name" value="Atg11_C"/>
</dbReference>
<evidence type="ECO:0000256" key="3">
    <source>
        <dbReference type="ARBA" id="ARBA00023006"/>
    </source>
</evidence>
<dbReference type="GO" id="GO:0015031">
    <property type="term" value="P:protein transport"/>
    <property type="evidence" value="ECO:0007669"/>
    <property type="project" value="UniProtKB-KW"/>
</dbReference>